<keyword evidence="3" id="KW-1185">Reference proteome</keyword>
<protein>
    <submittedName>
        <fullName evidence="2">Uncharacterized protein</fullName>
    </submittedName>
</protein>
<gene>
    <name evidence="1" type="ORF">M513_00729</name>
    <name evidence="2" type="ORF">M514_00729</name>
</gene>
<evidence type="ECO:0000313" key="2">
    <source>
        <dbReference type="EMBL" id="KFD65132.1"/>
    </source>
</evidence>
<reference evidence="2 3" key="1">
    <citation type="journal article" date="2014" name="Nat. Genet.">
        <title>Genome and transcriptome of the porcine whipworm Trichuris suis.</title>
        <authorList>
            <person name="Jex A.R."/>
            <person name="Nejsum P."/>
            <person name="Schwarz E.M."/>
            <person name="Hu L."/>
            <person name="Young N.D."/>
            <person name="Hall R.S."/>
            <person name="Korhonen P.K."/>
            <person name="Liao S."/>
            <person name="Thamsborg S."/>
            <person name="Xia J."/>
            <person name="Xu P."/>
            <person name="Wang S."/>
            <person name="Scheerlinck J.P."/>
            <person name="Hofmann A."/>
            <person name="Sternberg P.W."/>
            <person name="Wang J."/>
            <person name="Gasser R.B."/>
        </authorList>
    </citation>
    <scope>NUCLEOTIDE SEQUENCE [LARGE SCALE GENOMIC DNA]</scope>
    <source>
        <strain evidence="2">DCEP-RM93F</strain>
        <strain evidence="1">DCEP-RM93M</strain>
    </source>
</reference>
<dbReference type="Proteomes" id="UP000030758">
    <property type="component" value="Unassembled WGS sequence"/>
</dbReference>
<evidence type="ECO:0000313" key="3">
    <source>
        <dbReference type="Proteomes" id="UP000030764"/>
    </source>
</evidence>
<dbReference type="EMBL" id="KL363184">
    <property type="protein sequence ID" value="KFD58503.1"/>
    <property type="molecule type" value="Genomic_DNA"/>
</dbReference>
<sequence>MIPIPFSIEIEAANTSLPSIMLHGHYSTLLVGIDRSARTSDPSRLIGLELLAWKHLCHD</sequence>
<organism evidence="2">
    <name type="scientific">Trichuris suis</name>
    <name type="common">pig whipworm</name>
    <dbReference type="NCBI Taxonomy" id="68888"/>
    <lineage>
        <taxon>Eukaryota</taxon>
        <taxon>Metazoa</taxon>
        <taxon>Ecdysozoa</taxon>
        <taxon>Nematoda</taxon>
        <taxon>Enoplea</taxon>
        <taxon>Dorylaimia</taxon>
        <taxon>Trichinellida</taxon>
        <taxon>Trichuridae</taxon>
        <taxon>Trichuris</taxon>
    </lineage>
</organism>
<dbReference type="EMBL" id="KL367544">
    <property type="protein sequence ID" value="KFD65132.1"/>
    <property type="molecule type" value="Genomic_DNA"/>
</dbReference>
<proteinExistence type="predicted"/>
<name>A0A085N6N6_9BILA</name>
<dbReference type="Proteomes" id="UP000030764">
    <property type="component" value="Unassembled WGS sequence"/>
</dbReference>
<dbReference type="AlphaFoldDB" id="A0A085N6N6"/>
<evidence type="ECO:0000313" key="1">
    <source>
        <dbReference type="EMBL" id="KFD58503.1"/>
    </source>
</evidence>
<accession>A0A085N6N6</accession>